<dbReference type="SUPFAM" id="SSF52047">
    <property type="entry name" value="RNI-like"/>
    <property type="match status" value="1"/>
</dbReference>
<organism evidence="1 2">
    <name type="scientific">Drosophila yakuba</name>
    <name type="common">Fruit fly</name>
    <dbReference type="NCBI Taxonomy" id="7245"/>
    <lineage>
        <taxon>Eukaryota</taxon>
        <taxon>Metazoa</taxon>
        <taxon>Ecdysozoa</taxon>
        <taxon>Arthropoda</taxon>
        <taxon>Hexapoda</taxon>
        <taxon>Insecta</taxon>
        <taxon>Pterygota</taxon>
        <taxon>Neoptera</taxon>
        <taxon>Endopterygota</taxon>
        <taxon>Diptera</taxon>
        <taxon>Brachycera</taxon>
        <taxon>Muscomorpha</taxon>
        <taxon>Ephydroidea</taxon>
        <taxon>Drosophilidae</taxon>
        <taxon>Drosophila</taxon>
        <taxon>Sophophora</taxon>
    </lineage>
</organism>
<evidence type="ECO:0000313" key="2">
    <source>
        <dbReference type="Proteomes" id="UP000002282"/>
    </source>
</evidence>
<gene>
    <name evidence="1" type="primary">Dyak\GE28540</name>
    <name evidence="1" type="synonym">GE28540</name>
    <name evidence="1" type="ORF">Dyak_GE28540</name>
</gene>
<dbReference type="OrthoDB" id="7831775at2759"/>
<reference evidence="1 2" key="1">
    <citation type="journal article" date="2007" name="Nature">
        <title>Evolution of genes and genomes on the Drosophila phylogeny.</title>
        <authorList>
            <consortium name="Drosophila 12 Genomes Consortium"/>
            <person name="Clark A.G."/>
            <person name="Eisen M.B."/>
            <person name="Smith D.R."/>
            <person name="Bergman C.M."/>
            <person name="Oliver B."/>
            <person name="Markow T.A."/>
            <person name="Kaufman T.C."/>
            <person name="Kellis M."/>
            <person name="Gelbart W."/>
            <person name="Iyer V.N."/>
            <person name="Pollard D.A."/>
            <person name="Sackton T.B."/>
            <person name="Larracuente A.M."/>
            <person name="Singh N.D."/>
            <person name="Abad J.P."/>
            <person name="Abt D.N."/>
            <person name="Adryan B."/>
            <person name="Aguade M."/>
            <person name="Akashi H."/>
            <person name="Anderson W.W."/>
            <person name="Aquadro C.F."/>
            <person name="Ardell D.H."/>
            <person name="Arguello R."/>
            <person name="Artieri C.G."/>
            <person name="Barbash D.A."/>
            <person name="Barker D."/>
            <person name="Barsanti P."/>
            <person name="Batterham P."/>
            <person name="Batzoglou S."/>
            <person name="Begun D."/>
            <person name="Bhutkar A."/>
            <person name="Blanco E."/>
            <person name="Bosak S.A."/>
            <person name="Bradley R.K."/>
            <person name="Brand A.D."/>
            <person name="Brent M.R."/>
            <person name="Brooks A.N."/>
            <person name="Brown R.H."/>
            <person name="Butlin R.K."/>
            <person name="Caggese C."/>
            <person name="Calvi B.R."/>
            <person name="Bernardo de Carvalho A."/>
            <person name="Caspi A."/>
            <person name="Castrezana S."/>
            <person name="Celniker S.E."/>
            <person name="Chang J.L."/>
            <person name="Chapple C."/>
            <person name="Chatterji S."/>
            <person name="Chinwalla A."/>
            <person name="Civetta A."/>
            <person name="Clifton S.W."/>
            <person name="Comeron J.M."/>
            <person name="Costello J.C."/>
            <person name="Coyne J.A."/>
            <person name="Daub J."/>
            <person name="David R.G."/>
            <person name="Delcher A.L."/>
            <person name="Delehaunty K."/>
            <person name="Do C.B."/>
            <person name="Ebling H."/>
            <person name="Edwards K."/>
            <person name="Eickbush T."/>
            <person name="Evans J.D."/>
            <person name="Filipski A."/>
            <person name="Findeiss S."/>
            <person name="Freyhult E."/>
            <person name="Fulton L."/>
            <person name="Fulton R."/>
            <person name="Garcia A.C."/>
            <person name="Gardiner A."/>
            <person name="Garfield D.A."/>
            <person name="Garvin B.E."/>
            <person name="Gibson G."/>
            <person name="Gilbert D."/>
            <person name="Gnerre S."/>
            <person name="Godfrey J."/>
            <person name="Good R."/>
            <person name="Gotea V."/>
            <person name="Gravely B."/>
            <person name="Greenberg A.J."/>
            <person name="Griffiths-Jones S."/>
            <person name="Gross S."/>
            <person name="Guigo R."/>
            <person name="Gustafson E.A."/>
            <person name="Haerty W."/>
            <person name="Hahn M.W."/>
            <person name="Halligan D.L."/>
            <person name="Halpern A.L."/>
            <person name="Halter G.M."/>
            <person name="Han M.V."/>
            <person name="Heger A."/>
            <person name="Hillier L."/>
            <person name="Hinrichs A.S."/>
            <person name="Holmes I."/>
            <person name="Hoskins R.A."/>
            <person name="Hubisz M.J."/>
            <person name="Hultmark D."/>
            <person name="Huntley M.A."/>
            <person name="Jaffe D.B."/>
            <person name="Jagadeeshan S."/>
            <person name="Jeck W.R."/>
            <person name="Johnson J."/>
            <person name="Jones C.D."/>
            <person name="Jordan W.C."/>
            <person name="Karpen G.H."/>
            <person name="Kataoka E."/>
            <person name="Keightley P.D."/>
            <person name="Kheradpour P."/>
            <person name="Kirkness E.F."/>
            <person name="Koerich L.B."/>
            <person name="Kristiansen K."/>
            <person name="Kudrna D."/>
            <person name="Kulathinal R.J."/>
            <person name="Kumar S."/>
            <person name="Kwok R."/>
            <person name="Lander E."/>
            <person name="Langley C.H."/>
            <person name="Lapoint R."/>
            <person name="Lazzaro B.P."/>
            <person name="Lee S.J."/>
            <person name="Levesque L."/>
            <person name="Li R."/>
            <person name="Lin C.F."/>
            <person name="Lin M.F."/>
            <person name="Lindblad-Toh K."/>
            <person name="Llopart A."/>
            <person name="Long M."/>
            <person name="Low L."/>
            <person name="Lozovsky E."/>
            <person name="Lu J."/>
            <person name="Luo M."/>
            <person name="Machado C.A."/>
            <person name="Makalowski W."/>
            <person name="Marzo M."/>
            <person name="Matsuda M."/>
            <person name="Matzkin L."/>
            <person name="McAllister B."/>
            <person name="McBride C.S."/>
            <person name="McKernan B."/>
            <person name="McKernan K."/>
            <person name="Mendez-Lago M."/>
            <person name="Minx P."/>
            <person name="Mollenhauer M.U."/>
            <person name="Montooth K."/>
            <person name="Mount S.M."/>
            <person name="Mu X."/>
            <person name="Myers E."/>
            <person name="Negre B."/>
            <person name="Newfeld S."/>
            <person name="Nielsen R."/>
            <person name="Noor M.A."/>
            <person name="O'Grady P."/>
            <person name="Pachter L."/>
            <person name="Papaceit M."/>
            <person name="Parisi M.J."/>
            <person name="Parisi M."/>
            <person name="Parts L."/>
            <person name="Pedersen J.S."/>
            <person name="Pesole G."/>
            <person name="Phillippy A.M."/>
            <person name="Ponting C.P."/>
            <person name="Pop M."/>
            <person name="Porcelli D."/>
            <person name="Powell J.R."/>
            <person name="Prohaska S."/>
            <person name="Pruitt K."/>
            <person name="Puig M."/>
            <person name="Quesneville H."/>
            <person name="Ram K.R."/>
            <person name="Rand D."/>
            <person name="Rasmussen M.D."/>
            <person name="Reed L.K."/>
            <person name="Reenan R."/>
            <person name="Reily A."/>
            <person name="Remington K.A."/>
            <person name="Rieger T.T."/>
            <person name="Ritchie M.G."/>
            <person name="Robin C."/>
            <person name="Rogers Y.H."/>
            <person name="Rohde C."/>
            <person name="Rozas J."/>
            <person name="Rubenfield M.J."/>
            <person name="Ruiz A."/>
            <person name="Russo S."/>
            <person name="Salzberg S.L."/>
            <person name="Sanchez-Gracia A."/>
            <person name="Saranga D.J."/>
            <person name="Sato H."/>
            <person name="Schaeffer S.W."/>
            <person name="Schatz M.C."/>
            <person name="Schlenke T."/>
            <person name="Schwartz R."/>
            <person name="Segarra C."/>
            <person name="Singh R.S."/>
            <person name="Sirot L."/>
            <person name="Sirota M."/>
            <person name="Sisneros N.B."/>
            <person name="Smith C.D."/>
            <person name="Smith T.F."/>
            <person name="Spieth J."/>
            <person name="Stage D.E."/>
            <person name="Stark A."/>
            <person name="Stephan W."/>
            <person name="Strausberg R.L."/>
            <person name="Strempel S."/>
            <person name="Sturgill D."/>
            <person name="Sutton G."/>
            <person name="Sutton G.G."/>
            <person name="Tao W."/>
            <person name="Teichmann S."/>
            <person name="Tobari Y.N."/>
            <person name="Tomimura Y."/>
            <person name="Tsolas J.M."/>
            <person name="Valente V.L."/>
            <person name="Venter E."/>
            <person name="Venter J.C."/>
            <person name="Vicario S."/>
            <person name="Vieira F.G."/>
            <person name="Vilella A.J."/>
            <person name="Villasante A."/>
            <person name="Walenz B."/>
            <person name="Wang J."/>
            <person name="Wasserman M."/>
            <person name="Watts T."/>
            <person name="Wilson D."/>
            <person name="Wilson R.K."/>
            <person name="Wing R.A."/>
            <person name="Wolfner M.F."/>
            <person name="Wong A."/>
            <person name="Wong G.K."/>
            <person name="Wu C.I."/>
            <person name="Wu G."/>
            <person name="Yamamoto D."/>
            <person name="Yang H.P."/>
            <person name="Yang S.P."/>
            <person name="Yorke J.A."/>
            <person name="Yoshida K."/>
            <person name="Zdobnov E."/>
            <person name="Zhang P."/>
            <person name="Zhang Y."/>
            <person name="Zimin A.V."/>
            <person name="Baldwin J."/>
            <person name="Abdouelleil A."/>
            <person name="Abdulkadir J."/>
            <person name="Abebe A."/>
            <person name="Abera B."/>
            <person name="Abreu J."/>
            <person name="Acer S.C."/>
            <person name="Aftuck L."/>
            <person name="Alexander A."/>
            <person name="An P."/>
            <person name="Anderson E."/>
            <person name="Anderson S."/>
            <person name="Arachi H."/>
            <person name="Azer M."/>
            <person name="Bachantsang P."/>
            <person name="Barry A."/>
            <person name="Bayul T."/>
            <person name="Berlin A."/>
            <person name="Bessette D."/>
            <person name="Bloom T."/>
            <person name="Blye J."/>
            <person name="Boguslavskiy L."/>
            <person name="Bonnet C."/>
            <person name="Boukhgalter B."/>
            <person name="Bourzgui I."/>
            <person name="Brown A."/>
            <person name="Cahill P."/>
            <person name="Channer S."/>
            <person name="Cheshatsang Y."/>
            <person name="Chuda L."/>
            <person name="Citroen M."/>
            <person name="Collymore A."/>
            <person name="Cooke P."/>
            <person name="Costello M."/>
            <person name="D'Aco K."/>
            <person name="Daza R."/>
            <person name="De Haan G."/>
            <person name="DeGray S."/>
            <person name="DeMaso C."/>
            <person name="Dhargay N."/>
            <person name="Dooley K."/>
            <person name="Dooley E."/>
            <person name="Doricent M."/>
            <person name="Dorje P."/>
            <person name="Dorjee K."/>
            <person name="Dupes A."/>
            <person name="Elong R."/>
            <person name="Falk J."/>
            <person name="Farina A."/>
            <person name="Faro S."/>
            <person name="Ferguson D."/>
            <person name="Fisher S."/>
            <person name="Foley C.D."/>
            <person name="Franke A."/>
            <person name="Friedrich D."/>
            <person name="Gadbois L."/>
            <person name="Gearin G."/>
            <person name="Gearin C.R."/>
            <person name="Giannoukos G."/>
            <person name="Goode T."/>
            <person name="Graham J."/>
            <person name="Grandbois E."/>
            <person name="Grewal S."/>
            <person name="Gyaltsen K."/>
            <person name="Hafez N."/>
            <person name="Hagos B."/>
            <person name="Hall J."/>
            <person name="Henson C."/>
            <person name="Hollinger A."/>
            <person name="Honan T."/>
            <person name="Huard M.D."/>
            <person name="Hughes L."/>
            <person name="Hurhula B."/>
            <person name="Husby M.E."/>
            <person name="Kamat A."/>
            <person name="Kanga B."/>
            <person name="Kashin S."/>
            <person name="Khazanovich D."/>
            <person name="Kisner P."/>
            <person name="Lance K."/>
            <person name="Lara M."/>
            <person name="Lee W."/>
            <person name="Lennon N."/>
            <person name="Letendre F."/>
            <person name="LeVine R."/>
            <person name="Lipovsky A."/>
            <person name="Liu X."/>
            <person name="Liu J."/>
            <person name="Liu S."/>
            <person name="Lokyitsang T."/>
            <person name="Lokyitsang Y."/>
            <person name="Lubonja R."/>
            <person name="Lui A."/>
            <person name="MacDonald P."/>
            <person name="Magnisalis V."/>
            <person name="Maru K."/>
            <person name="Matthews C."/>
            <person name="McCusker W."/>
            <person name="McDonough S."/>
            <person name="Mehta T."/>
            <person name="Meldrim J."/>
            <person name="Meneus L."/>
            <person name="Mihai O."/>
            <person name="Mihalev A."/>
            <person name="Mihova T."/>
            <person name="Mittelman R."/>
            <person name="Mlenga V."/>
            <person name="Montmayeur A."/>
            <person name="Mulrain L."/>
            <person name="Navidi A."/>
            <person name="Naylor J."/>
            <person name="Negash T."/>
            <person name="Nguyen T."/>
            <person name="Nguyen N."/>
            <person name="Nicol R."/>
            <person name="Norbu C."/>
            <person name="Norbu N."/>
            <person name="Novod N."/>
            <person name="O'Neill B."/>
            <person name="Osman S."/>
            <person name="Markiewicz E."/>
            <person name="Oyono O.L."/>
            <person name="Patti C."/>
            <person name="Phunkhang P."/>
            <person name="Pierre F."/>
            <person name="Priest M."/>
            <person name="Raghuraman S."/>
            <person name="Rege F."/>
            <person name="Reyes R."/>
            <person name="Rise C."/>
            <person name="Rogov P."/>
            <person name="Ross K."/>
            <person name="Ryan E."/>
            <person name="Settipalli S."/>
            <person name="Shea T."/>
            <person name="Sherpa N."/>
            <person name="Shi L."/>
            <person name="Shih D."/>
            <person name="Sparrow T."/>
            <person name="Spaulding J."/>
            <person name="Stalker J."/>
            <person name="Stange-Thomann N."/>
            <person name="Stavropoulos S."/>
            <person name="Stone C."/>
            <person name="Strader C."/>
            <person name="Tesfaye S."/>
            <person name="Thomson T."/>
            <person name="Thoulutsang Y."/>
            <person name="Thoulutsang D."/>
            <person name="Topham K."/>
            <person name="Topping I."/>
            <person name="Tsamla T."/>
            <person name="Vassiliev H."/>
            <person name="Vo A."/>
            <person name="Wangchuk T."/>
            <person name="Wangdi T."/>
            <person name="Weiand M."/>
            <person name="Wilkinson J."/>
            <person name="Wilson A."/>
            <person name="Yadav S."/>
            <person name="Young G."/>
            <person name="Yu Q."/>
            <person name="Zembek L."/>
            <person name="Zhong D."/>
            <person name="Zimmer A."/>
            <person name="Zwirko Z."/>
            <person name="Jaffe D.B."/>
            <person name="Alvarez P."/>
            <person name="Brockman W."/>
            <person name="Butler J."/>
            <person name="Chin C."/>
            <person name="Gnerre S."/>
            <person name="Grabherr M."/>
            <person name="Kleber M."/>
            <person name="Mauceli E."/>
            <person name="MacCallum I."/>
        </authorList>
    </citation>
    <scope>NUCLEOTIDE SEQUENCE [LARGE SCALE GENOMIC DNA]</scope>
    <source>
        <strain evidence="2">Tai18E2 / Tucson 14021-0261.01</strain>
    </source>
</reference>
<protein>
    <recommendedName>
        <fullName evidence="3">F-box domain-containing protein</fullName>
    </recommendedName>
</protein>
<keyword evidence="2" id="KW-1185">Reference proteome</keyword>
<name>A0A0R1E268_DROYA</name>
<evidence type="ECO:0008006" key="3">
    <source>
        <dbReference type="Google" id="ProtNLM"/>
    </source>
</evidence>
<proteinExistence type="predicted"/>
<evidence type="ECO:0000313" key="1">
    <source>
        <dbReference type="EMBL" id="KRK01793.1"/>
    </source>
</evidence>
<accession>A0A0R1E268</accession>
<dbReference type="KEGG" id="dya:Dyak_GE28540"/>
<dbReference type="AlphaFoldDB" id="A0A0R1E268"/>
<dbReference type="EMBL" id="CM000159">
    <property type="protein sequence ID" value="KRK01793.1"/>
    <property type="molecule type" value="Genomic_DNA"/>
</dbReference>
<dbReference type="Proteomes" id="UP000002282">
    <property type="component" value="Chromosome 3L"/>
</dbReference>
<dbReference type="InterPro" id="IPR032675">
    <property type="entry name" value="LRR_dom_sf"/>
</dbReference>
<reference evidence="1 2" key="2">
    <citation type="journal article" date="2007" name="PLoS Biol.">
        <title>Principles of genome evolution in the Drosophila melanogaster species group.</title>
        <authorList>
            <person name="Ranz J.M."/>
            <person name="Maurin D."/>
            <person name="Chan Y.S."/>
            <person name="von Grotthuss M."/>
            <person name="Hillier L.W."/>
            <person name="Roote J."/>
            <person name="Ashburner M."/>
            <person name="Bergman C.M."/>
        </authorList>
    </citation>
    <scope>NUCLEOTIDE SEQUENCE [LARGE SCALE GENOMIC DNA]</scope>
    <source>
        <strain evidence="2">Tai18E2 / Tucson 14021-0261.01</strain>
    </source>
</reference>
<sequence>MICMKNLESIKIRQIYPHPITKLLLRAIHELPNLKQLHICILRHDNVGKILLRNCRSLTALRILHISKEVSSSSLRNILTFLPELQELSFYIDRSTESPLLVCYRNQRTSLTTIFDFLASKQTLRVLRVKGQITANYEAQSLANIKSLRDLDCSFNNPKLVIYLTSLTSLQSLQITYLHHIDISATYLEVIRQCKDLRVLRLFDCNINPDFVNKASEVLNQNESKNTLQLLIHGWHDTDTLNDFKAKASASNNLRLLSVTAFDLLTL</sequence>
<dbReference type="Gene3D" id="3.80.10.10">
    <property type="entry name" value="Ribonuclease Inhibitor"/>
    <property type="match status" value="1"/>
</dbReference>